<gene>
    <name evidence="1" type="ORF">AAFF_G00432940</name>
</gene>
<evidence type="ECO:0000313" key="1">
    <source>
        <dbReference type="EMBL" id="KAJ8397947.1"/>
    </source>
</evidence>
<protein>
    <submittedName>
        <fullName evidence="1">Uncharacterized protein</fullName>
    </submittedName>
</protein>
<proteinExistence type="predicted"/>
<keyword evidence="2" id="KW-1185">Reference proteome</keyword>
<dbReference type="AlphaFoldDB" id="A0AAD7WI94"/>
<comment type="caution">
    <text evidence="1">The sequence shown here is derived from an EMBL/GenBank/DDBJ whole genome shotgun (WGS) entry which is preliminary data.</text>
</comment>
<evidence type="ECO:0000313" key="2">
    <source>
        <dbReference type="Proteomes" id="UP001221898"/>
    </source>
</evidence>
<name>A0AAD7WI94_9TELE</name>
<dbReference type="EMBL" id="JAINUG010000094">
    <property type="protein sequence ID" value="KAJ8397947.1"/>
    <property type="molecule type" value="Genomic_DNA"/>
</dbReference>
<organism evidence="1 2">
    <name type="scientific">Aldrovandia affinis</name>
    <dbReference type="NCBI Taxonomy" id="143900"/>
    <lineage>
        <taxon>Eukaryota</taxon>
        <taxon>Metazoa</taxon>
        <taxon>Chordata</taxon>
        <taxon>Craniata</taxon>
        <taxon>Vertebrata</taxon>
        <taxon>Euteleostomi</taxon>
        <taxon>Actinopterygii</taxon>
        <taxon>Neopterygii</taxon>
        <taxon>Teleostei</taxon>
        <taxon>Notacanthiformes</taxon>
        <taxon>Halosauridae</taxon>
        <taxon>Aldrovandia</taxon>
    </lineage>
</organism>
<sequence>MPKGVPVAAVAMTDTFLNHGCGICIPNDGGPVPGQGSCQAREAEVSSGRFVERAQFGAGGQDLAAVSQCVCPLGWWNTARSLGKLSALPPPICPKVC</sequence>
<dbReference type="Proteomes" id="UP001221898">
    <property type="component" value="Unassembled WGS sequence"/>
</dbReference>
<reference evidence="1" key="1">
    <citation type="journal article" date="2023" name="Science">
        <title>Genome structures resolve the early diversification of teleost fishes.</title>
        <authorList>
            <person name="Parey E."/>
            <person name="Louis A."/>
            <person name="Montfort J."/>
            <person name="Bouchez O."/>
            <person name="Roques C."/>
            <person name="Iampietro C."/>
            <person name="Lluch J."/>
            <person name="Castinel A."/>
            <person name="Donnadieu C."/>
            <person name="Desvignes T."/>
            <person name="Floi Bucao C."/>
            <person name="Jouanno E."/>
            <person name="Wen M."/>
            <person name="Mejri S."/>
            <person name="Dirks R."/>
            <person name="Jansen H."/>
            <person name="Henkel C."/>
            <person name="Chen W.J."/>
            <person name="Zahm M."/>
            <person name="Cabau C."/>
            <person name="Klopp C."/>
            <person name="Thompson A.W."/>
            <person name="Robinson-Rechavi M."/>
            <person name="Braasch I."/>
            <person name="Lecointre G."/>
            <person name="Bobe J."/>
            <person name="Postlethwait J.H."/>
            <person name="Berthelot C."/>
            <person name="Roest Crollius H."/>
            <person name="Guiguen Y."/>
        </authorList>
    </citation>
    <scope>NUCLEOTIDE SEQUENCE</scope>
    <source>
        <strain evidence="1">NC1722</strain>
    </source>
</reference>
<accession>A0AAD7WI94</accession>